<dbReference type="Proteomes" id="UP000799776">
    <property type="component" value="Unassembled WGS sequence"/>
</dbReference>
<evidence type="ECO:0000256" key="5">
    <source>
        <dbReference type="ARBA" id="ARBA00022990"/>
    </source>
</evidence>
<keyword evidence="8" id="KW-0539">Nucleus</keyword>
<evidence type="ECO:0000256" key="2">
    <source>
        <dbReference type="ARBA" id="ARBA00013184"/>
    </source>
</evidence>
<dbReference type="InterPro" id="IPR016849">
    <property type="entry name" value="Rtt109"/>
</dbReference>
<organism evidence="11 12">
    <name type="scientific">Saccharata proteae CBS 121410</name>
    <dbReference type="NCBI Taxonomy" id="1314787"/>
    <lineage>
        <taxon>Eukaryota</taxon>
        <taxon>Fungi</taxon>
        <taxon>Dikarya</taxon>
        <taxon>Ascomycota</taxon>
        <taxon>Pezizomycotina</taxon>
        <taxon>Dothideomycetes</taxon>
        <taxon>Dothideomycetes incertae sedis</taxon>
        <taxon>Botryosphaeriales</taxon>
        <taxon>Saccharataceae</taxon>
        <taxon>Saccharata</taxon>
    </lineage>
</organism>
<dbReference type="PROSITE" id="PS51728">
    <property type="entry name" value="RTT109_HAT"/>
    <property type="match status" value="1"/>
</dbReference>
<dbReference type="OrthoDB" id="3361892at2759"/>
<dbReference type="EMBL" id="ML978739">
    <property type="protein sequence ID" value="KAF2084606.1"/>
    <property type="molecule type" value="Genomic_DNA"/>
</dbReference>
<comment type="subcellular location">
    <subcellularLocation>
        <location evidence="1">Nucleus</location>
    </subcellularLocation>
</comment>
<dbReference type="GO" id="GO:0032931">
    <property type="term" value="F:histone H3K56 acetyltransferase activity"/>
    <property type="evidence" value="ECO:0007669"/>
    <property type="project" value="TreeGrafter"/>
</dbReference>
<dbReference type="PANTHER" id="PTHR31571">
    <property type="entry name" value="ALTERED INHERITANCE OF MITOCHONDRIA PROTEIN 6"/>
    <property type="match status" value="1"/>
</dbReference>
<dbReference type="GO" id="GO:0006974">
    <property type="term" value="P:DNA damage response"/>
    <property type="evidence" value="ECO:0007669"/>
    <property type="project" value="UniProtKB-KW"/>
</dbReference>
<feature type="compositionally biased region" description="Basic and acidic residues" evidence="10">
    <location>
        <begin position="353"/>
        <end position="362"/>
    </location>
</feature>
<keyword evidence="4" id="KW-0227">DNA damage</keyword>
<evidence type="ECO:0000256" key="6">
    <source>
        <dbReference type="ARBA" id="ARBA00023015"/>
    </source>
</evidence>
<dbReference type="InterPro" id="IPR051236">
    <property type="entry name" value="HAT_RTT109-like"/>
</dbReference>
<feature type="non-terminal residue" evidence="11">
    <location>
        <position position="544"/>
    </location>
</feature>
<evidence type="ECO:0000313" key="11">
    <source>
        <dbReference type="EMBL" id="KAF2084606.1"/>
    </source>
</evidence>
<keyword evidence="12" id="KW-1185">Reference proteome</keyword>
<feature type="non-terminal residue" evidence="11">
    <location>
        <position position="1"/>
    </location>
</feature>
<accession>A0A9P4HS38</accession>
<dbReference type="Pfam" id="PF08214">
    <property type="entry name" value="HAT_KAT11"/>
    <property type="match status" value="1"/>
</dbReference>
<feature type="region of interest" description="Disordered" evidence="10">
    <location>
        <begin position="485"/>
        <end position="506"/>
    </location>
</feature>
<evidence type="ECO:0000256" key="7">
    <source>
        <dbReference type="ARBA" id="ARBA00023163"/>
    </source>
</evidence>
<protein>
    <recommendedName>
        <fullName evidence="2">histone acetyltransferase</fullName>
        <ecNumber evidence="2">2.3.1.48</ecNumber>
    </recommendedName>
</protein>
<evidence type="ECO:0000256" key="10">
    <source>
        <dbReference type="SAM" id="MobiDB-lite"/>
    </source>
</evidence>
<dbReference type="GO" id="GO:0006355">
    <property type="term" value="P:regulation of DNA-templated transcription"/>
    <property type="evidence" value="ECO:0007669"/>
    <property type="project" value="InterPro"/>
</dbReference>
<evidence type="ECO:0000256" key="9">
    <source>
        <dbReference type="ARBA" id="ARBA00048940"/>
    </source>
</evidence>
<dbReference type="EC" id="2.3.1.48" evidence="2"/>
<dbReference type="PANTHER" id="PTHR31571:SF2">
    <property type="entry name" value="HISTONE ACETYLTRANSFERASE RTT109"/>
    <property type="match status" value="1"/>
</dbReference>
<keyword evidence="3" id="KW-0808">Transferase</keyword>
<reference evidence="11" key="1">
    <citation type="journal article" date="2020" name="Stud. Mycol.">
        <title>101 Dothideomycetes genomes: a test case for predicting lifestyles and emergence of pathogens.</title>
        <authorList>
            <person name="Haridas S."/>
            <person name="Albert R."/>
            <person name="Binder M."/>
            <person name="Bloem J."/>
            <person name="Labutti K."/>
            <person name="Salamov A."/>
            <person name="Andreopoulos B."/>
            <person name="Baker S."/>
            <person name="Barry K."/>
            <person name="Bills G."/>
            <person name="Bluhm B."/>
            <person name="Cannon C."/>
            <person name="Castanera R."/>
            <person name="Culley D."/>
            <person name="Daum C."/>
            <person name="Ezra D."/>
            <person name="Gonzalez J."/>
            <person name="Henrissat B."/>
            <person name="Kuo A."/>
            <person name="Liang C."/>
            <person name="Lipzen A."/>
            <person name="Lutzoni F."/>
            <person name="Magnuson J."/>
            <person name="Mondo S."/>
            <person name="Nolan M."/>
            <person name="Ohm R."/>
            <person name="Pangilinan J."/>
            <person name="Park H.-J."/>
            <person name="Ramirez L."/>
            <person name="Alfaro M."/>
            <person name="Sun H."/>
            <person name="Tritt A."/>
            <person name="Yoshinaga Y."/>
            <person name="Zwiers L.-H."/>
            <person name="Turgeon B."/>
            <person name="Goodwin S."/>
            <person name="Spatafora J."/>
            <person name="Crous P."/>
            <person name="Grigoriev I."/>
        </authorList>
    </citation>
    <scope>NUCLEOTIDE SEQUENCE</scope>
    <source>
        <strain evidence="11">CBS 121410</strain>
    </source>
</reference>
<gene>
    <name evidence="11" type="ORF">K490DRAFT_18655</name>
</gene>
<dbReference type="SMART" id="SM01250">
    <property type="entry name" value="KAT11"/>
    <property type="match status" value="1"/>
</dbReference>
<feature type="region of interest" description="Disordered" evidence="10">
    <location>
        <begin position="325"/>
        <end position="392"/>
    </location>
</feature>
<comment type="caution">
    <text evidence="11">The sequence shown here is derived from an EMBL/GenBank/DDBJ whole genome shotgun (WGS) entry which is preliminary data.</text>
</comment>
<dbReference type="GO" id="GO:0005634">
    <property type="term" value="C:nucleus"/>
    <property type="evidence" value="ECO:0007669"/>
    <property type="project" value="UniProtKB-SubCell"/>
</dbReference>
<name>A0A9P4HS38_9PEZI</name>
<keyword evidence="6" id="KW-0805">Transcription regulation</keyword>
<keyword evidence="7" id="KW-0804">Transcription</keyword>
<evidence type="ECO:0000256" key="8">
    <source>
        <dbReference type="ARBA" id="ARBA00023242"/>
    </source>
</evidence>
<dbReference type="AlphaFoldDB" id="A0A9P4HS38"/>
<evidence type="ECO:0000313" key="12">
    <source>
        <dbReference type="Proteomes" id="UP000799776"/>
    </source>
</evidence>
<keyword evidence="5" id="KW-0007">Acetylation</keyword>
<sequence>SLKELLAHSLPNGSAFSFYHVSTPPTKCAAIFAAPPAVKPERTYCESHFLNVAIKPDKAESAGSALVYGIEVNIYTTKHLTTIFVSKADSTGYLALLKLPRAQSSPLRSISTTFISWLVKHRQRAGTRLVVSLFARAQDQYLFPGSVDNEDKHIADDTALVKWWCKVLDPILREYAPEDEPIDPEAPQLEEKTTAQGHVIIPGLEKYDTLRFFPPTVQSDPPQRKRWTHGHPLRQISSYPSAPPRCLIPHFPDDPKARYMDELDDELPDGGGGGSMMSPSKGNGCWKSVRSLEQFWDMMAFRQECSSGRLTGFIWVVFTPPDFKEPEGTDVSSSSQMSVAETTASEKAAVGGKRRESMEKAKAPKRKKHKPTDLIVVRKPRAKTASSASSNLPPEVSPYYAWPSASRGQIVLDEKAYKRAIDLLMRQNYAKLRMAVLSTKKWINEVAILGGRKHGWGILVEGKRVADVVKTGGSVGSVNTLLGKKKRKSDEVSDTGSGAKDGVNTLSAGLVRKKRKSIDGEAEATDAGTGVNVLSSGLVRRKPK</sequence>
<dbReference type="InterPro" id="IPR013178">
    <property type="entry name" value="Histone_AcTrfase_Rtt109/CBP"/>
</dbReference>
<evidence type="ECO:0000256" key="1">
    <source>
        <dbReference type="ARBA" id="ARBA00004123"/>
    </source>
</evidence>
<evidence type="ECO:0000256" key="3">
    <source>
        <dbReference type="ARBA" id="ARBA00022679"/>
    </source>
</evidence>
<feature type="compositionally biased region" description="Polar residues" evidence="10">
    <location>
        <begin position="330"/>
        <end position="345"/>
    </location>
</feature>
<proteinExistence type="predicted"/>
<evidence type="ECO:0000256" key="4">
    <source>
        <dbReference type="ARBA" id="ARBA00022763"/>
    </source>
</evidence>
<comment type="catalytic activity">
    <reaction evidence="9">
        <text>L-lysyl-[histone] + acetyl-CoA = N(6)-acetyl-L-lysyl-[histone] + CoA + H(+)</text>
        <dbReference type="Rhea" id="RHEA:21992"/>
        <dbReference type="Rhea" id="RHEA-COMP:9845"/>
        <dbReference type="Rhea" id="RHEA-COMP:11338"/>
        <dbReference type="ChEBI" id="CHEBI:15378"/>
        <dbReference type="ChEBI" id="CHEBI:29969"/>
        <dbReference type="ChEBI" id="CHEBI:57287"/>
        <dbReference type="ChEBI" id="CHEBI:57288"/>
        <dbReference type="ChEBI" id="CHEBI:61930"/>
        <dbReference type="EC" id="2.3.1.48"/>
    </reaction>
    <physiologicalReaction direction="left-to-right" evidence="9">
        <dbReference type="Rhea" id="RHEA:21993"/>
    </physiologicalReaction>
</comment>